<dbReference type="EMBL" id="LQMT02000042">
    <property type="protein sequence ID" value="ONF62274.1"/>
    <property type="molecule type" value="Genomic_DNA"/>
</dbReference>
<dbReference type="RefSeq" id="WP_063275885.1">
    <property type="nucleotide sequence ID" value="NZ_LQMT02000042.1"/>
</dbReference>
<dbReference type="OrthoDB" id="9973382at2"/>
<evidence type="ECO:0000313" key="2">
    <source>
        <dbReference type="Proteomes" id="UP000076660"/>
    </source>
</evidence>
<dbReference type="Proteomes" id="UP000076660">
    <property type="component" value="Unassembled WGS sequence"/>
</dbReference>
<dbReference type="AlphaFoldDB" id="A0A1W2LHP6"/>
<sequence>MAATDQAPSMTDADRDLWRERFARAAREPVRAADMAPVLAVLVEALETVNTAHAQLLAADGLLETLFGYLANGERGNPGEPARRTGWIRQRRIDELGERLRAWRASWAPTESEVF</sequence>
<protein>
    <submittedName>
        <fullName evidence="1">Uncharacterized protein</fullName>
    </submittedName>
</protein>
<gene>
    <name evidence="1" type="ORF">AVR91_0238585</name>
</gene>
<organism evidence="1 2">
    <name type="scientific">Amycolatopsis keratiniphila subsp. keratiniphila</name>
    <dbReference type="NCBI Taxonomy" id="227715"/>
    <lineage>
        <taxon>Bacteria</taxon>
        <taxon>Bacillati</taxon>
        <taxon>Actinomycetota</taxon>
        <taxon>Actinomycetes</taxon>
        <taxon>Pseudonocardiales</taxon>
        <taxon>Pseudonocardiaceae</taxon>
        <taxon>Amycolatopsis</taxon>
        <taxon>Amycolatopsis japonica group</taxon>
    </lineage>
</organism>
<comment type="caution">
    <text evidence="1">The sequence shown here is derived from an EMBL/GenBank/DDBJ whole genome shotgun (WGS) entry which is preliminary data.</text>
</comment>
<accession>A0A1W2LHP6</accession>
<proteinExistence type="predicted"/>
<name>A0A1W2LHP6_9PSEU</name>
<evidence type="ECO:0000313" key="1">
    <source>
        <dbReference type="EMBL" id="ONF62274.1"/>
    </source>
</evidence>
<reference evidence="1 2" key="1">
    <citation type="submission" date="2016-12" db="EMBL/GenBank/DDBJ databases">
        <title>Amycolatopsis keratiniphila subsp. keratiniphila genome sequencing and assembly.</title>
        <authorList>
            <person name="Mayilraj S."/>
            <person name="Kaur N."/>
        </authorList>
    </citation>
    <scope>NUCLEOTIDE SEQUENCE [LARGE SCALE GENOMIC DNA]</scope>
    <source>
        <strain evidence="1 2">DSM 44409</strain>
    </source>
</reference>